<evidence type="ECO:0000313" key="9">
    <source>
        <dbReference type="Proteomes" id="UP000662914"/>
    </source>
</evidence>
<keyword evidence="1" id="KW-1003">Cell membrane</keyword>
<organism evidence="8 9">
    <name type="scientific">Candidatus Desulfobacillus denitrificans</name>
    <dbReference type="NCBI Taxonomy" id="2608985"/>
    <lineage>
        <taxon>Bacteria</taxon>
        <taxon>Pseudomonadati</taxon>
        <taxon>Pseudomonadota</taxon>
        <taxon>Betaproteobacteria</taxon>
        <taxon>Candidatus Desulfobacillus</taxon>
    </lineage>
</organism>
<dbReference type="PANTHER" id="PTHR41335:SF1">
    <property type="entry name" value="MEMBRANE PROTEIN"/>
    <property type="match status" value="1"/>
</dbReference>
<evidence type="ECO:0000256" key="6">
    <source>
        <dbReference type="SAM" id="Phobius"/>
    </source>
</evidence>
<dbReference type="InterPro" id="IPR010445">
    <property type="entry name" value="LapA_dom"/>
</dbReference>
<keyword evidence="5" id="KW-0175">Coiled coil</keyword>
<feature type="coiled-coil region" evidence="5">
    <location>
        <begin position="69"/>
        <end position="96"/>
    </location>
</feature>
<keyword evidence="2 6" id="KW-0812">Transmembrane</keyword>
<protein>
    <recommendedName>
        <fullName evidence="7">Lipopolysaccharide assembly protein A domain-containing protein</fullName>
    </recommendedName>
</protein>
<gene>
    <name evidence="8" type="ORF">DSYM_07280</name>
</gene>
<dbReference type="Pfam" id="PF06305">
    <property type="entry name" value="LapA_dom"/>
    <property type="match status" value="1"/>
</dbReference>
<accession>A0A809QX95</accession>
<dbReference type="GO" id="GO:0005886">
    <property type="term" value="C:plasma membrane"/>
    <property type="evidence" value="ECO:0007669"/>
    <property type="project" value="InterPro"/>
</dbReference>
<name>A0A809QX95_9PROT</name>
<keyword evidence="3 6" id="KW-1133">Transmembrane helix</keyword>
<dbReference type="KEGG" id="ddz:DSYM_07280"/>
<feature type="domain" description="Lipopolysaccharide assembly protein A" evidence="7">
    <location>
        <begin position="21"/>
        <end position="83"/>
    </location>
</feature>
<keyword evidence="4 6" id="KW-0472">Membrane</keyword>
<dbReference type="AlphaFoldDB" id="A0A809QX95"/>
<feature type="transmembrane region" description="Helical" evidence="6">
    <location>
        <begin position="38"/>
        <end position="63"/>
    </location>
</feature>
<dbReference type="PANTHER" id="PTHR41335">
    <property type="entry name" value="MEMBRANE PROTEIN-RELATED"/>
    <property type="match status" value="1"/>
</dbReference>
<reference evidence="8" key="1">
    <citation type="journal article" name="DNA Res.">
        <title>The physiological potential of anammox bacteria as revealed by their core genome structure.</title>
        <authorList>
            <person name="Okubo T."/>
            <person name="Toyoda A."/>
            <person name="Fukuhara K."/>
            <person name="Uchiyama I."/>
            <person name="Harigaya Y."/>
            <person name="Kuroiwa M."/>
            <person name="Suzuki T."/>
            <person name="Murakami Y."/>
            <person name="Suwa Y."/>
            <person name="Takami H."/>
        </authorList>
    </citation>
    <scope>NUCLEOTIDE SEQUENCE</scope>
    <source>
        <strain evidence="8">317325-3</strain>
    </source>
</reference>
<evidence type="ECO:0000256" key="5">
    <source>
        <dbReference type="SAM" id="Coils"/>
    </source>
</evidence>
<evidence type="ECO:0000256" key="4">
    <source>
        <dbReference type="ARBA" id="ARBA00023136"/>
    </source>
</evidence>
<evidence type="ECO:0000256" key="2">
    <source>
        <dbReference type="ARBA" id="ARBA00022692"/>
    </source>
</evidence>
<evidence type="ECO:0000313" key="8">
    <source>
        <dbReference type="EMBL" id="BBO20029.1"/>
    </source>
</evidence>
<sequence length="130" mass="13774">MQLLLIAGILFAIGAVLFALQNNVPVAVSFLLWRFDSTLALVLLVALGLGALIAALLSTLAVIRGQWGGARLRRQVEALEAEKARLAQRVAALEAETARLLPAASAEPRRFGELRDLLVGDQGAPKKPAA</sequence>
<evidence type="ECO:0000259" key="7">
    <source>
        <dbReference type="Pfam" id="PF06305"/>
    </source>
</evidence>
<dbReference type="EMBL" id="AP021857">
    <property type="protein sequence ID" value="BBO20029.1"/>
    <property type="molecule type" value="Genomic_DNA"/>
</dbReference>
<dbReference type="Proteomes" id="UP000662914">
    <property type="component" value="Chromosome"/>
</dbReference>
<evidence type="ECO:0000256" key="3">
    <source>
        <dbReference type="ARBA" id="ARBA00022989"/>
    </source>
</evidence>
<evidence type="ECO:0000256" key="1">
    <source>
        <dbReference type="ARBA" id="ARBA00022475"/>
    </source>
</evidence>
<proteinExistence type="predicted"/>